<protein>
    <recommendedName>
        <fullName evidence="3">NADP-dependent oxidoreductase domain-containing protein</fullName>
    </recommendedName>
</protein>
<dbReference type="Gene3D" id="3.20.20.100">
    <property type="entry name" value="NADP-dependent oxidoreductase domain"/>
    <property type="match status" value="1"/>
</dbReference>
<dbReference type="PIRSF" id="PIRSF000097">
    <property type="entry name" value="AKR"/>
    <property type="match status" value="1"/>
</dbReference>
<proteinExistence type="predicted"/>
<feature type="site" description="Lowers pKa of active site Tyr" evidence="2">
    <location>
        <position position="79"/>
    </location>
</feature>
<evidence type="ECO:0000256" key="2">
    <source>
        <dbReference type="PIRSR" id="PIRSR000097-3"/>
    </source>
</evidence>
<sequence>MDYHPGSCITAGEIKIPVISIATWKTNDEDMENALNTALELGYRRIRTSYAEYKALGSILKEMFASNKFRREDIFISAKLPSVGNRYEDVEYFLKKALDELQLDYLDLYELGSPMGFVKQGDTLVPLDDDGEILLDLKTDIIGTWKGLEEQVVAGRTRSIGLGCCNLSQVARILDSCTIRPVSLSIELHLYLQMKEVVSFCKKNGIAVTAVAPLGCPGLQEILGGFCGKKKIVRSPMKDPVVKEIAKKYNKRPMQVVLRFLIEYGVTIAFKSVNPKRLKECFDIFDFQLTREEYDRLIDLDCGEEGRLIGGSCGTGILKTLERHPEFPWKK</sequence>
<dbReference type="Pfam" id="PF00248">
    <property type="entry name" value="Aldo_ket_red"/>
    <property type="match status" value="1"/>
</dbReference>
<accession>A0A9P0EC15</accession>
<dbReference type="AlphaFoldDB" id="A0A9P0EC15"/>
<dbReference type="Proteomes" id="UP001152798">
    <property type="component" value="Chromosome 1"/>
</dbReference>
<keyword evidence="5" id="KW-1185">Reference proteome</keyword>
<evidence type="ECO:0000313" key="5">
    <source>
        <dbReference type="Proteomes" id="UP001152798"/>
    </source>
</evidence>
<gene>
    <name evidence="4" type="ORF">NEZAVI_LOCUS3192</name>
</gene>
<dbReference type="EMBL" id="OV725077">
    <property type="protein sequence ID" value="CAH1392352.1"/>
    <property type="molecule type" value="Genomic_DNA"/>
</dbReference>
<dbReference type="InterPro" id="IPR023210">
    <property type="entry name" value="NADP_OxRdtase_dom"/>
</dbReference>
<reference evidence="4" key="1">
    <citation type="submission" date="2022-01" db="EMBL/GenBank/DDBJ databases">
        <authorList>
            <person name="King R."/>
        </authorList>
    </citation>
    <scope>NUCLEOTIDE SEQUENCE</scope>
</reference>
<evidence type="ECO:0000256" key="1">
    <source>
        <dbReference type="PIRSR" id="PIRSR000097-1"/>
    </source>
</evidence>
<dbReference type="GO" id="GO:0016491">
    <property type="term" value="F:oxidoreductase activity"/>
    <property type="evidence" value="ECO:0007669"/>
    <property type="project" value="InterPro"/>
</dbReference>
<dbReference type="InterPro" id="IPR036812">
    <property type="entry name" value="NAD(P)_OxRdtase_dom_sf"/>
</dbReference>
<dbReference type="PRINTS" id="PR00069">
    <property type="entry name" value="ALDKETRDTASE"/>
</dbReference>
<dbReference type="OrthoDB" id="48988at2759"/>
<dbReference type="PANTHER" id="PTHR11732">
    <property type="entry name" value="ALDO/KETO REDUCTASE"/>
    <property type="match status" value="1"/>
</dbReference>
<evidence type="ECO:0000259" key="3">
    <source>
        <dbReference type="Pfam" id="PF00248"/>
    </source>
</evidence>
<feature type="domain" description="NADP-dependent oxidoreductase" evidence="3">
    <location>
        <begin position="23"/>
        <end position="297"/>
    </location>
</feature>
<feature type="active site" description="Proton donor" evidence="1">
    <location>
        <position position="50"/>
    </location>
</feature>
<dbReference type="InterPro" id="IPR020471">
    <property type="entry name" value="AKR"/>
</dbReference>
<evidence type="ECO:0000313" key="4">
    <source>
        <dbReference type="EMBL" id="CAH1392352.1"/>
    </source>
</evidence>
<dbReference type="SUPFAM" id="SSF51430">
    <property type="entry name" value="NAD(P)-linked oxidoreductase"/>
    <property type="match status" value="1"/>
</dbReference>
<name>A0A9P0EC15_NEZVI</name>
<organism evidence="4 5">
    <name type="scientific">Nezara viridula</name>
    <name type="common">Southern green stink bug</name>
    <name type="synonym">Cimex viridulus</name>
    <dbReference type="NCBI Taxonomy" id="85310"/>
    <lineage>
        <taxon>Eukaryota</taxon>
        <taxon>Metazoa</taxon>
        <taxon>Ecdysozoa</taxon>
        <taxon>Arthropoda</taxon>
        <taxon>Hexapoda</taxon>
        <taxon>Insecta</taxon>
        <taxon>Pterygota</taxon>
        <taxon>Neoptera</taxon>
        <taxon>Paraneoptera</taxon>
        <taxon>Hemiptera</taxon>
        <taxon>Heteroptera</taxon>
        <taxon>Panheteroptera</taxon>
        <taxon>Pentatomomorpha</taxon>
        <taxon>Pentatomoidea</taxon>
        <taxon>Pentatomidae</taxon>
        <taxon>Pentatominae</taxon>
        <taxon>Nezara</taxon>
    </lineage>
</organism>